<evidence type="ECO:0000256" key="1">
    <source>
        <dbReference type="SAM" id="MobiDB-lite"/>
    </source>
</evidence>
<comment type="caution">
    <text evidence="3">The sequence shown here is derived from an EMBL/GenBank/DDBJ whole genome shotgun (WGS) entry which is preliminary data.</text>
</comment>
<dbReference type="HOGENOM" id="CLU_927657_0_0_1"/>
<feature type="compositionally biased region" description="Basic and acidic residues" evidence="1">
    <location>
        <begin position="171"/>
        <end position="183"/>
    </location>
</feature>
<accession>H0EX11</accession>
<dbReference type="EMBL" id="AGUE01000215">
    <property type="protein sequence ID" value="EHK96936.1"/>
    <property type="molecule type" value="Genomic_DNA"/>
</dbReference>
<feature type="region of interest" description="Disordered" evidence="1">
    <location>
        <begin position="171"/>
        <end position="192"/>
    </location>
</feature>
<dbReference type="Proteomes" id="UP000005446">
    <property type="component" value="Unassembled WGS sequence"/>
</dbReference>
<organism evidence="3 4">
    <name type="scientific">Glarea lozoyensis (strain ATCC 74030 / MF5533)</name>
    <dbReference type="NCBI Taxonomy" id="1104152"/>
    <lineage>
        <taxon>Eukaryota</taxon>
        <taxon>Fungi</taxon>
        <taxon>Dikarya</taxon>
        <taxon>Ascomycota</taxon>
        <taxon>Pezizomycotina</taxon>
        <taxon>Leotiomycetes</taxon>
        <taxon>Helotiales</taxon>
        <taxon>Helotiaceae</taxon>
        <taxon>Glarea</taxon>
    </lineage>
</organism>
<evidence type="ECO:0000313" key="3">
    <source>
        <dbReference type="EMBL" id="EHK96936.1"/>
    </source>
</evidence>
<keyword evidence="2" id="KW-0732">Signal</keyword>
<evidence type="ECO:0000256" key="2">
    <source>
        <dbReference type="SAM" id="SignalP"/>
    </source>
</evidence>
<protein>
    <submittedName>
        <fullName evidence="3">Uncharacterized protein</fullName>
    </submittedName>
</protein>
<dbReference type="AlphaFoldDB" id="H0EX11"/>
<feature type="chain" id="PRO_5003532441" evidence="2">
    <location>
        <begin position="22"/>
        <end position="300"/>
    </location>
</feature>
<feature type="signal peptide" evidence="2">
    <location>
        <begin position="1"/>
        <end position="21"/>
    </location>
</feature>
<evidence type="ECO:0000313" key="4">
    <source>
        <dbReference type="Proteomes" id="UP000005446"/>
    </source>
</evidence>
<name>H0EX11_GLAL7</name>
<reference evidence="3 4" key="1">
    <citation type="journal article" date="2012" name="Eukaryot. Cell">
        <title>Genome sequence of the fungus Glarea lozoyensis: the first genome sequence of a species from the Helotiaceae family.</title>
        <authorList>
            <person name="Youssar L."/>
            <person name="Gruening B.A."/>
            <person name="Erxleben A."/>
            <person name="Guenther S."/>
            <person name="Huettel W."/>
        </authorList>
    </citation>
    <scope>NUCLEOTIDE SEQUENCE [LARGE SCALE GENOMIC DNA]</scope>
    <source>
        <strain evidence="4">ATCC 74030 / MF5533</strain>
    </source>
</reference>
<dbReference type="InParanoid" id="H0EX11"/>
<keyword evidence="4" id="KW-1185">Reference proteome</keyword>
<dbReference type="OrthoDB" id="4767222at2759"/>
<sequence length="300" mass="31950">MLFSTLPALATLAIFTGTTIAGREQAAFRGSGAKYTTEDVSTGRGNLAGIFDGDVAGSSGSVETHIGPECGGKPVGSKKPISLPSDRCLSMHSWSLRILTPAVCANGTRSKWARFEGPKCNYGEITFEDGLLDIEDSDLKECKEMAKSGNRDIKIGSMAFWCDGFGDVKRPDPNAPPVEEKPKPKAGSVSETACSGPPFFRHPKTDTCMNLSTEKLKIYSSGICKDGTPAKWAKYAGKDCAGTPAEKLDVGEELTEKCLDVSDTKSFAFWCTGEGLGWKKTPHRTGRAGKGRGWAGCVCV</sequence>
<gene>
    <name evidence="3" type="ORF">M7I_7336</name>
</gene>
<proteinExistence type="predicted"/>